<dbReference type="Proteomes" id="UP000095003">
    <property type="component" value="Unassembled WGS sequence"/>
</dbReference>
<dbReference type="RefSeq" id="WP_009255890.1">
    <property type="nucleotide sequence ID" value="NZ_CABMHK010000162.1"/>
</dbReference>
<accession>A0A1E3AVE9</accession>
<keyword evidence="1" id="KW-1133">Transmembrane helix</keyword>
<sequence>MYKKYKDDLFDSLLALALYESSLSESENYPEDEIEKITLSEECDTKIRKMGRRVKYTRFLKSSARSVSKVVAGIAVVMGISFCTLLLNSEVRAACYSAIVTFYEKYVEILIHPSAQDEKPEITVGYIPEGYKLTDSDNNEYMSTLIFYNDAGHRLFIQHSQISTNLQADMEHYQIRDIVIHTYPGKLFLTSDPDFTNMLVWYKDEGTYTIIADLPEDVLIKIAKNLK</sequence>
<feature type="transmembrane region" description="Helical" evidence="1">
    <location>
        <begin position="67"/>
        <end position="87"/>
    </location>
</feature>
<comment type="caution">
    <text evidence="3">The sequence shown here is derived from an EMBL/GenBank/DDBJ whole genome shotgun (WGS) entry which is preliminary data.</text>
</comment>
<dbReference type="EMBL" id="MCGI01000001">
    <property type="protein sequence ID" value="ODM12688.1"/>
    <property type="molecule type" value="Genomic_DNA"/>
</dbReference>
<proteinExistence type="predicted"/>
<reference evidence="3 4" key="1">
    <citation type="submission" date="2016-07" db="EMBL/GenBank/DDBJ databases">
        <title>Characterization of isolates of Eisenbergiella tayi derived from blood cultures, using whole genome sequencing.</title>
        <authorList>
            <person name="Burdz T."/>
            <person name="Wiebe D."/>
            <person name="Huynh C."/>
            <person name="Bernard K."/>
        </authorList>
    </citation>
    <scope>NUCLEOTIDE SEQUENCE [LARGE SCALE GENOMIC DNA]</scope>
    <source>
        <strain evidence="3 4">NML 120489</strain>
    </source>
</reference>
<evidence type="ECO:0000256" key="1">
    <source>
        <dbReference type="SAM" id="Phobius"/>
    </source>
</evidence>
<keyword evidence="1" id="KW-0472">Membrane</keyword>
<keyword evidence="1" id="KW-0812">Transmembrane</keyword>
<dbReference type="Pfam" id="PF14285">
    <property type="entry name" value="DUF4367"/>
    <property type="match status" value="1"/>
</dbReference>
<dbReference type="InterPro" id="IPR025377">
    <property type="entry name" value="DUF4367"/>
</dbReference>
<evidence type="ECO:0000313" key="4">
    <source>
        <dbReference type="Proteomes" id="UP000095003"/>
    </source>
</evidence>
<organism evidence="3 4">
    <name type="scientific">Eisenbergiella tayi</name>
    <dbReference type="NCBI Taxonomy" id="1432052"/>
    <lineage>
        <taxon>Bacteria</taxon>
        <taxon>Bacillati</taxon>
        <taxon>Bacillota</taxon>
        <taxon>Clostridia</taxon>
        <taxon>Lachnospirales</taxon>
        <taxon>Lachnospiraceae</taxon>
        <taxon>Eisenbergiella</taxon>
    </lineage>
</organism>
<dbReference type="AlphaFoldDB" id="A0A1E3AVE9"/>
<feature type="domain" description="DUF4367" evidence="2">
    <location>
        <begin position="123"/>
        <end position="226"/>
    </location>
</feature>
<evidence type="ECO:0000259" key="2">
    <source>
        <dbReference type="Pfam" id="PF14285"/>
    </source>
</evidence>
<gene>
    <name evidence="3" type="ORF">BEH84_00403</name>
</gene>
<name>A0A1E3AVE9_9FIRM</name>
<evidence type="ECO:0000313" key="3">
    <source>
        <dbReference type="EMBL" id="ODM12688.1"/>
    </source>
</evidence>
<dbReference type="GeneID" id="93298988"/>
<protein>
    <recommendedName>
        <fullName evidence="2">DUF4367 domain-containing protein</fullName>
    </recommendedName>
</protein>